<evidence type="ECO:0000313" key="1">
    <source>
        <dbReference type="EMBL" id="GAA2196881.1"/>
    </source>
</evidence>
<organism evidence="1 2">
    <name type="scientific">Streptomyces bangladeshensis</name>
    <dbReference type="NCBI Taxonomy" id="295352"/>
    <lineage>
        <taxon>Bacteria</taxon>
        <taxon>Bacillati</taxon>
        <taxon>Actinomycetota</taxon>
        <taxon>Actinomycetes</taxon>
        <taxon>Kitasatosporales</taxon>
        <taxon>Streptomycetaceae</taxon>
        <taxon>Streptomyces</taxon>
    </lineage>
</organism>
<sequence>MSSLNDSASFVSEEFAARGLQPTFARSSLTSFSTSASATASRDTVTGEEAGAGAPVAVRDGVLLGFAGAEGSAVAEGLAGTAGSVVVEGLAGTAGLAGVAGSAGVVFGAGFLAGVFDGTGVRDASFEAEAEAEAEGEAEADGLAGLVRSLPPPVGAVAVLPVPPEVPPCATAVLLGEPAVCTRSPPVVRVPPPSW</sequence>
<proteinExistence type="predicted"/>
<accession>A0ABN3BJS5</accession>
<comment type="caution">
    <text evidence="1">The sequence shown here is derived from an EMBL/GenBank/DDBJ whole genome shotgun (WGS) entry which is preliminary data.</text>
</comment>
<dbReference type="Proteomes" id="UP001501391">
    <property type="component" value="Unassembled WGS sequence"/>
</dbReference>
<protein>
    <submittedName>
        <fullName evidence="1">Uncharacterized protein</fullName>
    </submittedName>
</protein>
<reference evidence="1 2" key="1">
    <citation type="journal article" date="2019" name="Int. J. Syst. Evol. Microbiol.">
        <title>The Global Catalogue of Microorganisms (GCM) 10K type strain sequencing project: providing services to taxonomists for standard genome sequencing and annotation.</title>
        <authorList>
            <consortium name="The Broad Institute Genomics Platform"/>
            <consortium name="The Broad Institute Genome Sequencing Center for Infectious Disease"/>
            <person name="Wu L."/>
            <person name="Ma J."/>
        </authorList>
    </citation>
    <scope>NUCLEOTIDE SEQUENCE [LARGE SCALE GENOMIC DNA]</scope>
    <source>
        <strain evidence="1 2">JCM 14924</strain>
    </source>
</reference>
<dbReference type="EMBL" id="BAAAOQ010000010">
    <property type="protein sequence ID" value="GAA2196881.1"/>
    <property type="molecule type" value="Genomic_DNA"/>
</dbReference>
<gene>
    <name evidence="1" type="ORF">GCM10009787_32960</name>
</gene>
<keyword evidence="2" id="KW-1185">Reference proteome</keyword>
<evidence type="ECO:0000313" key="2">
    <source>
        <dbReference type="Proteomes" id="UP001501391"/>
    </source>
</evidence>
<name>A0ABN3BJS5_9ACTN</name>